<gene>
    <name evidence="2" type="ORF">BLA15945_06003</name>
</gene>
<evidence type="ECO:0000313" key="2">
    <source>
        <dbReference type="EMBL" id="VWC22822.1"/>
    </source>
</evidence>
<name>A0A6P2NBK7_BURL3</name>
<protein>
    <submittedName>
        <fullName evidence="2">Uncharacterized protein</fullName>
    </submittedName>
</protein>
<dbReference type="EMBL" id="CABVPU010000029">
    <property type="protein sequence ID" value="VWC22822.1"/>
    <property type="molecule type" value="Genomic_DNA"/>
</dbReference>
<dbReference type="AlphaFoldDB" id="A0A6P2NBK7"/>
<organism evidence="2 3">
    <name type="scientific">Burkholderia lata (strain ATCC 17760 / DSM 23089 / LMG 22485 / NCIMB 9086 / R18194 / 383)</name>
    <dbReference type="NCBI Taxonomy" id="482957"/>
    <lineage>
        <taxon>Bacteria</taxon>
        <taxon>Pseudomonadati</taxon>
        <taxon>Pseudomonadota</taxon>
        <taxon>Betaproteobacteria</taxon>
        <taxon>Burkholderiales</taxon>
        <taxon>Burkholderiaceae</taxon>
        <taxon>Burkholderia</taxon>
        <taxon>Burkholderia cepacia complex</taxon>
    </lineage>
</organism>
<feature type="region of interest" description="Disordered" evidence="1">
    <location>
        <begin position="1"/>
        <end position="30"/>
    </location>
</feature>
<proteinExistence type="predicted"/>
<evidence type="ECO:0000313" key="3">
    <source>
        <dbReference type="Proteomes" id="UP000494174"/>
    </source>
</evidence>
<accession>A0A6P2NBK7</accession>
<reference evidence="2 3" key="1">
    <citation type="submission" date="2019-09" db="EMBL/GenBank/DDBJ databases">
        <authorList>
            <person name="Depoorter E."/>
        </authorList>
    </citation>
    <scope>NUCLEOTIDE SEQUENCE [LARGE SCALE GENOMIC DNA]</scope>
    <source>
        <strain evidence="2">R-15945</strain>
    </source>
</reference>
<dbReference type="Proteomes" id="UP000494174">
    <property type="component" value="Unassembled WGS sequence"/>
</dbReference>
<sequence length="30" mass="3425">MVNPPLVGDDEKQIMHGGANRYTRKKEVQL</sequence>
<evidence type="ECO:0000256" key="1">
    <source>
        <dbReference type="SAM" id="MobiDB-lite"/>
    </source>
</evidence>